<organism evidence="1">
    <name type="scientific">marine sediment metagenome</name>
    <dbReference type="NCBI Taxonomy" id="412755"/>
    <lineage>
        <taxon>unclassified sequences</taxon>
        <taxon>metagenomes</taxon>
        <taxon>ecological metagenomes</taxon>
    </lineage>
</organism>
<evidence type="ECO:0000313" key="1">
    <source>
        <dbReference type="EMBL" id="KKN53318.1"/>
    </source>
</evidence>
<sequence length="156" mass="17920">MTSNTTPIDLNAYKRFLDGEVEKHASDTKINNGTSIVNAVNVGSYSFSWGKIVEQLSGEFFIWKFQISTLAKKTHGERIYFQEQIFNYLQSKHPEHSSEHAILVAGLHDKCIFLGIKEDAFIIASPMQHEYKNRIWVHMHILNKDIPEILSNINNT</sequence>
<dbReference type="EMBL" id="LAZR01000976">
    <property type="protein sequence ID" value="KKN53318.1"/>
    <property type="molecule type" value="Genomic_DNA"/>
</dbReference>
<gene>
    <name evidence="1" type="ORF">LCGC14_0603550</name>
</gene>
<reference evidence="1" key="1">
    <citation type="journal article" date="2015" name="Nature">
        <title>Complex archaea that bridge the gap between prokaryotes and eukaryotes.</title>
        <authorList>
            <person name="Spang A."/>
            <person name="Saw J.H."/>
            <person name="Jorgensen S.L."/>
            <person name="Zaremba-Niedzwiedzka K."/>
            <person name="Martijn J."/>
            <person name="Lind A.E."/>
            <person name="van Eijk R."/>
            <person name="Schleper C."/>
            <person name="Guy L."/>
            <person name="Ettema T.J."/>
        </authorList>
    </citation>
    <scope>NUCLEOTIDE SEQUENCE</scope>
</reference>
<proteinExistence type="predicted"/>
<dbReference type="AlphaFoldDB" id="A0A0F9UIC8"/>
<name>A0A0F9UIC8_9ZZZZ</name>
<accession>A0A0F9UIC8</accession>
<comment type="caution">
    <text evidence="1">The sequence shown here is derived from an EMBL/GenBank/DDBJ whole genome shotgun (WGS) entry which is preliminary data.</text>
</comment>
<protein>
    <submittedName>
        <fullName evidence="1">Uncharacterized protein</fullName>
    </submittedName>
</protein>